<proteinExistence type="predicted"/>
<keyword evidence="2" id="KW-1133">Transmembrane helix</keyword>
<evidence type="ECO:0000313" key="4">
    <source>
        <dbReference type="EMBL" id="MDJ1157749.1"/>
    </source>
</evidence>
<accession>A0ABT7AFY2</accession>
<feature type="compositionally biased region" description="Basic and acidic residues" evidence="1">
    <location>
        <begin position="161"/>
        <end position="172"/>
    </location>
</feature>
<dbReference type="EMBL" id="JASJEV010000003">
    <property type="protein sequence ID" value="MDJ1157749.1"/>
    <property type="molecule type" value="Genomic_DNA"/>
</dbReference>
<dbReference type="Pfam" id="PF16998">
    <property type="entry name" value="17kDa_Anti_2"/>
    <property type="match status" value="1"/>
</dbReference>
<dbReference type="InterPro" id="IPR032635">
    <property type="entry name" value="Anti_2"/>
</dbReference>
<evidence type="ECO:0000256" key="1">
    <source>
        <dbReference type="SAM" id="MobiDB-lite"/>
    </source>
</evidence>
<evidence type="ECO:0000256" key="2">
    <source>
        <dbReference type="SAM" id="Phobius"/>
    </source>
</evidence>
<feature type="region of interest" description="Disordered" evidence="1">
    <location>
        <begin position="147"/>
        <end position="172"/>
    </location>
</feature>
<protein>
    <submittedName>
        <fullName evidence="4">RT0821/Lpp0805 family surface protein</fullName>
    </submittedName>
</protein>
<comment type="caution">
    <text evidence="4">The sequence shown here is derived from an EMBL/GenBank/DDBJ whole genome shotgun (WGS) entry which is preliminary data.</text>
</comment>
<feature type="domain" description="Surface antigen" evidence="3">
    <location>
        <begin position="60"/>
        <end position="168"/>
    </location>
</feature>
<organism evidence="4 5">
    <name type="scientific">Chelatococcus albus</name>
    <dbReference type="NCBI Taxonomy" id="3047466"/>
    <lineage>
        <taxon>Bacteria</taxon>
        <taxon>Pseudomonadati</taxon>
        <taxon>Pseudomonadota</taxon>
        <taxon>Alphaproteobacteria</taxon>
        <taxon>Hyphomicrobiales</taxon>
        <taxon>Chelatococcaceae</taxon>
        <taxon>Chelatococcus</taxon>
    </lineage>
</organism>
<dbReference type="Proteomes" id="UP001321492">
    <property type="component" value="Unassembled WGS sequence"/>
</dbReference>
<feature type="transmembrane region" description="Helical" evidence="2">
    <location>
        <begin position="31"/>
        <end position="52"/>
    </location>
</feature>
<sequence length="172" mass="18084">MARQRVTRSGERTIYRAKDGGGEAAQLRRGVAVACAAVIALVAAGCSVTFPIGSLLDTGEEPLVTGSIKPIDVSPLSPELAGEDWRRAKSALAVALDPKGNGSSVSWDNPESGFKGSFVPVGRPFVSNDEICRVFLADLSLRSSKSSLQGTACRPSGGEWTVKDVKPWKKPA</sequence>
<reference evidence="4 5" key="1">
    <citation type="submission" date="2023-05" db="EMBL/GenBank/DDBJ databases">
        <title>Chelatococcus sp. nov., a moderately thermophilic bacterium isolated from hot spring microbial mat.</title>
        <authorList>
            <person name="Hu C.-J."/>
            <person name="Li W.-J."/>
        </authorList>
    </citation>
    <scope>NUCLEOTIDE SEQUENCE [LARGE SCALE GENOMIC DNA]</scope>
    <source>
        <strain evidence="4 5">SYSU G07232</strain>
    </source>
</reference>
<keyword evidence="2" id="KW-0472">Membrane</keyword>
<keyword evidence="5" id="KW-1185">Reference proteome</keyword>
<evidence type="ECO:0000313" key="5">
    <source>
        <dbReference type="Proteomes" id="UP001321492"/>
    </source>
</evidence>
<name>A0ABT7AFY2_9HYPH</name>
<evidence type="ECO:0000259" key="3">
    <source>
        <dbReference type="Pfam" id="PF16998"/>
    </source>
</evidence>
<keyword evidence="2" id="KW-0812">Transmembrane</keyword>
<gene>
    <name evidence="4" type="ORF">QNA08_05835</name>
</gene>